<evidence type="ECO:0000256" key="1">
    <source>
        <dbReference type="SAM" id="Phobius"/>
    </source>
</evidence>
<organism evidence="2">
    <name type="scientific">Micrurus spixii</name>
    <name type="common">Amazon coral snake</name>
    <dbReference type="NCBI Taxonomy" id="129469"/>
    <lineage>
        <taxon>Eukaryota</taxon>
        <taxon>Metazoa</taxon>
        <taxon>Chordata</taxon>
        <taxon>Craniata</taxon>
        <taxon>Vertebrata</taxon>
        <taxon>Euteleostomi</taxon>
        <taxon>Lepidosauria</taxon>
        <taxon>Squamata</taxon>
        <taxon>Bifurcata</taxon>
        <taxon>Unidentata</taxon>
        <taxon>Episquamata</taxon>
        <taxon>Toxicofera</taxon>
        <taxon>Serpentes</taxon>
        <taxon>Colubroidea</taxon>
        <taxon>Elapidae</taxon>
        <taxon>Elapinae</taxon>
        <taxon>Micrurus</taxon>
    </lineage>
</organism>
<dbReference type="EMBL" id="IACM01162877">
    <property type="protein sequence ID" value="LAB43838.1"/>
    <property type="molecule type" value="Transcribed_RNA"/>
</dbReference>
<accession>A0A2D4NEW0</accession>
<protein>
    <submittedName>
        <fullName evidence="2">Uncharacterized protein</fullName>
    </submittedName>
</protein>
<dbReference type="AlphaFoldDB" id="A0A2D4NEW0"/>
<keyword evidence="1" id="KW-0472">Membrane</keyword>
<name>A0A2D4NEW0_9SAUR</name>
<reference evidence="2" key="1">
    <citation type="submission" date="2017-07" db="EMBL/GenBank/DDBJ databases">
        <authorList>
            <person name="Mikheyev A."/>
            <person name="Grau M."/>
        </authorList>
    </citation>
    <scope>NUCLEOTIDE SEQUENCE</scope>
    <source>
        <tissue evidence="2">Venom_gland</tissue>
    </source>
</reference>
<feature type="transmembrane region" description="Helical" evidence="1">
    <location>
        <begin position="82"/>
        <end position="103"/>
    </location>
</feature>
<keyword evidence="1" id="KW-0812">Transmembrane</keyword>
<sequence length="107" mass="12790">MSALQVISHMYQALKSSHELSKSSAMGLYKGENFFYGGYQFMYLFPRRLDWHPFASFWFQVKKTFFFSKALKLIFNFIFKNYLCAAAGVFVFMLLDFIDIFLFKLYF</sequence>
<evidence type="ECO:0000313" key="2">
    <source>
        <dbReference type="EMBL" id="LAB43838.1"/>
    </source>
</evidence>
<keyword evidence="1" id="KW-1133">Transmembrane helix</keyword>
<reference evidence="2" key="2">
    <citation type="submission" date="2017-11" db="EMBL/GenBank/DDBJ databases">
        <title>Coralsnake Venomics: Analyses of Venom Gland Transcriptomes and Proteomes of Six Brazilian Taxa.</title>
        <authorList>
            <person name="Aird S.D."/>
            <person name="Jorge da Silva N."/>
            <person name="Qiu L."/>
            <person name="Villar-Briones A."/>
            <person name="Aparecida-Saddi V."/>
            <person name="Campos-Telles M.P."/>
            <person name="Grau M."/>
            <person name="Mikheyev A.S."/>
        </authorList>
    </citation>
    <scope>NUCLEOTIDE SEQUENCE</scope>
    <source>
        <tissue evidence="2">Venom_gland</tissue>
    </source>
</reference>
<proteinExistence type="predicted"/>